<evidence type="ECO:0000313" key="2">
    <source>
        <dbReference type="EMBL" id="PON58572.1"/>
    </source>
</evidence>
<feature type="non-terminal residue" evidence="2">
    <location>
        <position position="1"/>
    </location>
</feature>
<comment type="caution">
    <text evidence="2">The sequence shown here is derived from an EMBL/GenBank/DDBJ whole genome shotgun (WGS) entry which is preliminary data.</text>
</comment>
<evidence type="ECO:0000256" key="1">
    <source>
        <dbReference type="SAM" id="MobiDB-lite"/>
    </source>
</evidence>
<keyword evidence="3" id="KW-1185">Reference proteome</keyword>
<sequence>NSTNINITDPNTELAHAGPTPRGQGPHQGPPRRTSQELNTKARPMYDIKNSVGSNCAQLVKSGPNPSGPVMGPGLSCLTEFYFA</sequence>
<gene>
    <name evidence="2" type="ORF">PanWU01x14_166030</name>
</gene>
<dbReference type="OrthoDB" id="10462681at2759"/>
<feature type="compositionally biased region" description="Polar residues" evidence="1">
    <location>
        <begin position="1"/>
        <end position="11"/>
    </location>
</feature>
<name>A0A2P5CC01_PARAD</name>
<dbReference type="Proteomes" id="UP000237105">
    <property type="component" value="Unassembled WGS sequence"/>
</dbReference>
<protein>
    <submittedName>
        <fullName evidence="2">Uncharacterized protein</fullName>
    </submittedName>
</protein>
<evidence type="ECO:0000313" key="3">
    <source>
        <dbReference type="Proteomes" id="UP000237105"/>
    </source>
</evidence>
<feature type="region of interest" description="Disordered" evidence="1">
    <location>
        <begin position="1"/>
        <end position="39"/>
    </location>
</feature>
<dbReference type="AlphaFoldDB" id="A0A2P5CC01"/>
<accession>A0A2P5CC01</accession>
<organism evidence="2 3">
    <name type="scientific">Parasponia andersonii</name>
    <name type="common">Sponia andersonii</name>
    <dbReference type="NCBI Taxonomy" id="3476"/>
    <lineage>
        <taxon>Eukaryota</taxon>
        <taxon>Viridiplantae</taxon>
        <taxon>Streptophyta</taxon>
        <taxon>Embryophyta</taxon>
        <taxon>Tracheophyta</taxon>
        <taxon>Spermatophyta</taxon>
        <taxon>Magnoliopsida</taxon>
        <taxon>eudicotyledons</taxon>
        <taxon>Gunneridae</taxon>
        <taxon>Pentapetalae</taxon>
        <taxon>rosids</taxon>
        <taxon>fabids</taxon>
        <taxon>Rosales</taxon>
        <taxon>Cannabaceae</taxon>
        <taxon>Parasponia</taxon>
    </lineage>
</organism>
<feature type="compositionally biased region" description="Low complexity" evidence="1">
    <location>
        <begin position="18"/>
        <end position="33"/>
    </location>
</feature>
<reference evidence="3" key="1">
    <citation type="submission" date="2016-06" db="EMBL/GenBank/DDBJ databases">
        <title>Parallel loss of symbiosis genes in relatives of nitrogen-fixing non-legume Parasponia.</title>
        <authorList>
            <person name="Van Velzen R."/>
            <person name="Holmer R."/>
            <person name="Bu F."/>
            <person name="Rutten L."/>
            <person name="Van Zeijl A."/>
            <person name="Liu W."/>
            <person name="Santuari L."/>
            <person name="Cao Q."/>
            <person name="Sharma T."/>
            <person name="Shen D."/>
            <person name="Roswanjaya Y."/>
            <person name="Wardhani T."/>
            <person name="Kalhor M.S."/>
            <person name="Jansen J."/>
            <person name="Van den Hoogen J."/>
            <person name="Gungor B."/>
            <person name="Hartog M."/>
            <person name="Hontelez J."/>
            <person name="Verver J."/>
            <person name="Yang W.-C."/>
            <person name="Schijlen E."/>
            <person name="Repin R."/>
            <person name="Schilthuizen M."/>
            <person name="Schranz E."/>
            <person name="Heidstra R."/>
            <person name="Miyata K."/>
            <person name="Fedorova E."/>
            <person name="Kohlen W."/>
            <person name="Bisseling T."/>
            <person name="Smit S."/>
            <person name="Geurts R."/>
        </authorList>
    </citation>
    <scope>NUCLEOTIDE SEQUENCE [LARGE SCALE GENOMIC DNA]</scope>
    <source>
        <strain evidence="3">cv. WU1-14</strain>
    </source>
</reference>
<dbReference type="EMBL" id="JXTB01000148">
    <property type="protein sequence ID" value="PON58572.1"/>
    <property type="molecule type" value="Genomic_DNA"/>
</dbReference>
<proteinExistence type="predicted"/>